<keyword evidence="4" id="KW-0433">Leucine-rich repeat</keyword>
<keyword evidence="7" id="KW-0206">Cytoskeleton</keyword>
<dbReference type="GO" id="GO:0005856">
    <property type="term" value="C:cytoskeleton"/>
    <property type="evidence" value="ECO:0007669"/>
    <property type="project" value="UniProtKB-SubCell"/>
</dbReference>
<dbReference type="InterPro" id="IPR000938">
    <property type="entry name" value="CAP-Gly_domain"/>
</dbReference>
<comment type="subcellular location">
    <subcellularLocation>
        <location evidence="1">Cytoplasm</location>
        <location evidence="1">Cytoskeleton</location>
    </subcellularLocation>
</comment>
<dbReference type="InterPro" id="IPR029071">
    <property type="entry name" value="Ubiquitin-like_domsf"/>
</dbReference>
<dbReference type="EMBL" id="VJMJ01000213">
    <property type="protein sequence ID" value="KAF0726583.1"/>
    <property type="molecule type" value="Genomic_DNA"/>
</dbReference>
<evidence type="ECO:0000256" key="1">
    <source>
        <dbReference type="ARBA" id="ARBA00004245"/>
    </source>
</evidence>
<gene>
    <name evidence="9" type="ORF">Ae201684_015207</name>
</gene>
<proteinExistence type="inferred from homology"/>
<evidence type="ECO:0000256" key="5">
    <source>
        <dbReference type="ARBA" id="ARBA00022737"/>
    </source>
</evidence>
<dbReference type="Proteomes" id="UP000481153">
    <property type="component" value="Unassembled WGS sequence"/>
</dbReference>
<dbReference type="VEuPathDB" id="FungiDB:AeMF1_020955"/>
<dbReference type="AlphaFoldDB" id="A0A6G0WHD8"/>
<evidence type="ECO:0000256" key="4">
    <source>
        <dbReference type="ARBA" id="ARBA00022614"/>
    </source>
</evidence>
<evidence type="ECO:0000256" key="6">
    <source>
        <dbReference type="ARBA" id="ARBA00023186"/>
    </source>
</evidence>
<dbReference type="SMART" id="SM01052">
    <property type="entry name" value="CAP_GLY"/>
    <property type="match status" value="1"/>
</dbReference>
<evidence type="ECO:0000256" key="2">
    <source>
        <dbReference type="ARBA" id="ARBA00006286"/>
    </source>
</evidence>
<dbReference type="Gene3D" id="3.10.20.90">
    <property type="entry name" value="Phosphatidylinositol 3-kinase Catalytic Subunit, Chain A, domain 1"/>
    <property type="match status" value="1"/>
</dbReference>
<dbReference type="GO" id="GO:0007010">
    <property type="term" value="P:cytoskeleton organization"/>
    <property type="evidence" value="ECO:0007669"/>
    <property type="project" value="TreeGrafter"/>
</dbReference>
<dbReference type="Pfam" id="PF14560">
    <property type="entry name" value="Ubiquitin_2"/>
    <property type="match status" value="1"/>
</dbReference>
<organism evidence="9 10">
    <name type="scientific">Aphanomyces euteiches</name>
    <dbReference type="NCBI Taxonomy" id="100861"/>
    <lineage>
        <taxon>Eukaryota</taxon>
        <taxon>Sar</taxon>
        <taxon>Stramenopiles</taxon>
        <taxon>Oomycota</taxon>
        <taxon>Saprolegniomycetes</taxon>
        <taxon>Saprolegniales</taxon>
        <taxon>Verrucalvaceae</taxon>
        <taxon>Aphanomyces</taxon>
    </lineage>
</organism>
<keyword evidence="5" id="KW-0677">Repeat</keyword>
<dbReference type="Gene3D" id="2.30.30.190">
    <property type="entry name" value="CAP Gly-rich-like domain"/>
    <property type="match status" value="1"/>
</dbReference>
<dbReference type="InterPro" id="IPR044079">
    <property type="entry name" value="Ubl_TBCE"/>
</dbReference>
<name>A0A6G0WHD8_9STRA</name>
<evidence type="ECO:0000256" key="3">
    <source>
        <dbReference type="ARBA" id="ARBA00022490"/>
    </source>
</evidence>
<dbReference type="PROSITE" id="PS51450">
    <property type="entry name" value="LRR"/>
    <property type="match status" value="1"/>
</dbReference>
<evidence type="ECO:0000313" key="9">
    <source>
        <dbReference type="EMBL" id="KAF0726583.1"/>
    </source>
</evidence>
<comment type="similarity">
    <text evidence="2">Belongs to the TBCE family.</text>
</comment>
<dbReference type="Gene3D" id="3.80.10.10">
    <property type="entry name" value="Ribonuclease Inhibitor"/>
    <property type="match status" value="2"/>
</dbReference>
<dbReference type="InterPro" id="IPR001611">
    <property type="entry name" value="Leu-rich_rpt"/>
</dbReference>
<dbReference type="Pfam" id="PF14580">
    <property type="entry name" value="LRR_9"/>
    <property type="match status" value="1"/>
</dbReference>
<dbReference type="PROSITE" id="PS00845">
    <property type="entry name" value="CAP_GLY_1"/>
    <property type="match status" value="1"/>
</dbReference>
<dbReference type="InterPro" id="IPR036859">
    <property type="entry name" value="CAP-Gly_dom_sf"/>
</dbReference>
<feature type="domain" description="CAP-Gly" evidence="8">
    <location>
        <begin position="30"/>
        <end position="66"/>
    </location>
</feature>
<dbReference type="InterPro" id="IPR032675">
    <property type="entry name" value="LRR_dom_sf"/>
</dbReference>
<comment type="caution">
    <text evidence="9">The sequence shown here is derived from an EMBL/GenBank/DDBJ whole genome shotgun (WGS) entry which is preliminary data.</text>
</comment>
<dbReference type="CDD" id="cd17044">
    <property type="entry name" value="Ubl_TBCE"/>
    <property type="match status" value="1"/>
</dbReference>
<keyword evidence="10" id="KW-1185">Reference proteome</keyword>
<keyword evidence="6" id="KW-0143">Chaperone</keyword>
<dbReference type="PANTHER" id="PTHR18849:SF0">
    <property type="entry name" value="CILIA- AND FLAGELLA-ASSOCIATED PROTEIN 410-RELATED"/>
    <property type="match status" value="1"/>
</dbReference>
<evidence type="ECO:0000256" key="7">
    <source>
        <dbReference type="ARBA" id="ARBA00023212"/>
    </source>
</evidence>
<dbReference type="SUPFAM" id="SSF74924">
    <property type="entry name" value="Cap-Gly domain"/>
    <property type="match status" value="1"/>
</dbReference>
<evidence type="ECO:0000259" key="8">
    <source>
        <dbReference type="PROSITE" id="PS50245"/>
    </source>
</evidence>
<dbReference type="PANTHER" id="PTHR18849">
    <property type="entry name" value="LEUCINE RICH REPEAT PROTEIN"/>
    <property type="match status" value="1"/>
</dbReference>
<dbReference type="InterPro" id="IPR000626">
    <property type="entry name" value="Ubiquitin-like_dom"/>
</dbReference>
<evidence type="ECO:0000313" key="10">
    <source>
        <dbReference type="Proteomes" id="UP000481153"/>
    </source>
</evidence>
<dbReference type="Pfam" id="PF01302">
    <property type="entry name" value="CAP_GLY"/>
    <property type="match status" value="1"/>
</dbReference>
<keyword evidence="3" id="KW-0963">Cytoplasm</keyword>
<accession>A0A6G0WHD8</accession>
<dbReference type="SUPFAM" id="SSF54236">
    <property type="entry name" value="Ubiquitin-like"/>
    <property type="match status" value="1"/>
</dbReference>
<dbReference type="PROSITE" id="PS50245">
    <property type="entry name" value="CAP_GLY_2"/>
    <property type="match status" value="1"/>
</dbReference>
<sequence>MMNKRVQDGDGFRGTVRYEGPIHSKNQAQVYWGVEWDEPSRGKHDGATDGVRYFQTSRPSSGSFVVPDKVTLGRGILDALRERYMQNEHEDTLVAGKVATAGGNTKNIQLVGVQKIQGKQDLGVISKVSLEACKVAYIGNHGELLEAAPHIVELNLGFNLLSSWSEVLKLSSELPELEHLILSGNVLEYDVTESNPPAFSNVQVLVMNQTGMSWANILHICRAHFPAIRELYISSNGITDEMLHSTPSELLSPALEWIDLSHNQITDWTAISTALGGLPNLQQLALNGNQLAKLDARDMAGKFPALSTLSLSDNLIAGWSSIDALNALPALQFLRMTKNPLLNDMGAGESRMLIIARCQSLVAFNSSEIRAKERQDAEQIYLKRILHELVCFPEAERSKVIASHPRYTQLTAMYPEIQAPNSKDASGPSALARSLVRVTFIPMTMNATTMDEMEKKLPLTMKVSQVKLLVQKKYGLEEHNLSFLASKKSMPIPLDDDNEELSYYGIQDGGDLLINEAW</sequence>
<reference evidence="9 10" key="1">
    <citation type="submission" date="2019-07" db="EMBL/GenBank/DDBJ databases">
        <title>Genomics analysis of Aphanomyces spp. identifies a new class of oomycete effector associated with host adaptation.</title>
        <authorList>
            <person name="Gaulin E."/>
        </authorList>
    </citation>
    <scope>NUCLEOTIDE SEQUENCE [LARGE SCALE GENOMIC DNA]</scope>
    <source>
        <strain evidence="9 10">ATCC 201684</strain>
    </source>
</reference>
<dbReference type="SUPFAM" id="SSF52047">
    <property type="entry name" value="RNI-like"/>
    <property type="match status" value="1"/>
</dbReference>
<protein>
    <recommendedName>
        <fullName evidence="8">CAP-Gly domain-containing protein</fullName>
    </recommendedName>
</protein>